<sequence>MLSIKKSAFTMIELVFVIVILGILAAIAVPKFAATRRDAQISKGRADISSLRSAIITERQSRLIKGDSSYINRLDNGVATNTEDVTIFDSNETLSATSPRILTYGIKTKSSDGHWMKTDDNKYTYKVGSDTETFTYYPDNTTENGVFHPAGSFDCDHSNDLCKKLAE</sequence>
<dbReference type="AlphaFoldDB" id="A0A1W1BJJ2"/>
<protein>
    <submittedName>
        <fullName evidence="1">Type II secretion envelope pseudopilin protein (PulG,guides folded protein to PulD in outer membrane)</fullName>
    </submittedName>
</protein>
<evidence type="ECO:0000313" key="1">
    <source>
        <dbReference type="EMBL" id="SFV53687.1"/>
    </source>
</evidence>
<dbReference type="InterPro" id="IPR045584">
    <property type="entry name" value="Pilin-like"/>
</dbReference>
<gene>
    <name evidence="1" type="ORF">MNB_SM-6-1277</name>
</gene>
<dbReference type="NCBIfam" id="TIGR02532">
    <property type="entry name" value="IV_pilin_GFxxxE"/>
    <property type="match status" value="1"/>
</dbReference>
<organism evidence="1">
    <name type="scientific">hydrothermal vent metagenome</name>
    <dbReference type="NCBI Taxonomy" id="652676"/>
    <lineage>
        <taxon>unclassified sequences</taxon>
        <taxon>metagenomes</taxon>
        <taxon>ecological metagenomes</taxon>
    </lineage>
</organism>
<proteinExistence type="predicted"/>
<dbReference type="EMBL" id="FPHK01000008">
    <property type="protein sequence ID" value="SFV53687.1"/>
    <property type="molecule type" value="Genomic_DNA"/>
</dbReference>
<accession>A0A1W1BJJ2</accession>
<dbReference type="Gene3D" id="3.30.700.10">
    <property type="entry name" value="Glycoprotein, Type 4 Pilin"/>
    <property type="match status" value="1"/>
</dbReference>
<name>A0A1W1BJJ2_9ZZZZ</name>
<reference evidence="1" key="1">
    <citation type="submission" date="2016-10" db="EMBL/GenBank/DDBJ databases">
        <authorList>
            <person name="de Groot N.N."/>
        </authorList>
    </citation>
    <scope>NUCLEOTIDE SEQUENCE</scope>
</reference>
<dbReference type="Pfam" id="PF07963">
    <property type="entry name" value="N_methyl"/>
    <property type="match status" value="1"/>
</dbReference>
<dbReference type="SUPFAM" id="SSF54523">
    <property type="entry name" value="Pili subunits"/>
    <property type="match status" value="1"/>
</dbReference>
<dbReference type="InterPro" id="IPR012902">
    <property type="entry name" value="N_methyl_site"/>
</dbReference>